<keyword evidence="2" id="KW-1185">Reference proteome</keyword>
<dbReference type="OrthoDB" id="819585at2"/>
<dbReference type="Proteomes" id="UP000095552">
    <property type="component" value="Unassembled WGS sequence"/>
</dbReference>
<dbReference type="PROSITE" id="PS51257">
    <property type="entry name" value="PROKAR_LIPOPROTEIN"/>
    <property type="match status" value="1"/>
</dbReference>
<comment type="caution">
    <text evidence="1">The sequence shown here is derived from an EMBL/GenBank/DDBJ whole genome shotgun (WGS) entry which is preliminary data.</text>
</comment>
<organism evidence="1 2">
    <name type="scientific">Roseivirga misakiensis</name>
    <dbReference type="NCBI Taxonomy" id="1563681"/>
    <lineage>
        <taxon>Bacteria</taxon>
        <taxon>Pseudomonadati</taxon>
        <taxon>Bacteroidota</taxon>
        <taxon>Cytophagia</taxon>
        <taxon>Cytophagales</taxon>
        <taxon>Roseivirgaceae</taxon>
        <taxon>Roseivirga</taxon>
    </lineage>
</organism>
<evidence type="ECO:0008006" key="3">
    <source>
        <dbReference type="Google" id="ProtNLM"/>
    </source>
</evidence>
<dbReference type="AlphaFoldDB" id="A0A1E5T090"/>
<name>A0A1E5T090_9BACT</name>
<reference evidence="1 2" key="1">
    <citation type="submission" date="2016-08" db="EMBL/GenBank/DDBJ databases">
        <title>Draft genome of Fabibacter sp. strain SK-8.</title>
        <authorList>
            <person name="Wong S.-K."/>
            <person name="Hamasaki K."/>
            <person name="Yoshizawa S."/>
        </authorList>
    </citation>
    <scope>NUCLEOTIDE SEQUENCE [LARGE SCALE GENOMIC DNA]</scope>
    <source>
        <strain evidence="1 2">SK-8</strain>
    </source>
</reference>
<sequence length="388" mass="45421">MRNICSLLFLLGVLSACKDSKPSAISQKDQGHRLESYQLDVESKKVRFHETIEKVELIRLEETSTSLLSRIEQVYWDQEKLIIHKGGSKDIFIFDESGNFINKINRSGNGPEEYARIDELWVNDGRLSIYTRFVGTIKQYNMKGEFISSTRIPTIFAEMGHLLPYKDDYVLETNFSTSIDSSRFKWLKLDKDFKVTGKFLPFKPVIKEEFHPHYSKTHPLTKYQNSLLLFRSHSDTIYRLTENKIEPFVHLDFGDDWHWKGHDRLTHDLFTKFETDPVPKVWQIFAQISEDRMYIKAIVGMSHWEHFLINRSDSIITRLDIRKNRDVELEMTPLRWKNDKLVVSLGSTDVREFLAELSDDQIIYKSGATLSEIEASENPALLLINFNK</sequence>
<evidence type="ECO:0000313" key="1">
    <source>
        <dbReference type="EMBL" id="OEK04802.1"/>
    </source>
</evidence>
<proteinExistence type="predicted"/>
<accession>A0A1E5T090</accession>
<dbReference type="EMBL" id="MDGQ01000005">
    <property type="protein sequence ID" value="OEK04802.1"/>
    <property type="molecule type" value="Genomic_DNA"/>
</dbReference>
<evidence type="ECO:0000313" key="2">
    <source>
        <dbReference type="Proteomes" id="UP000095552"/>
    </source>
</evidence>
<protein>
    <recommendedName>
        <fullName evidence="3">6-bladed beta-propeller</fullName>
    </recommendedName>
</protein>
<dbReference type="RefSeq" id="WP_069836307.1">
    <property type="nucleotide sequence ID" value="NZ_MDGQ01000005.1"/>
</dbReference>
<dbReference type="Pfam" id="PF17170">
    <property type="entry name" value="DUF5128"/>
    <property type="match status" value="1"/>
</dbReference>
<dbReference type="STRING" id="1563681.BFP71_15270"/>
<gene>
    <name evidence="1" type="ORF">BFP71_15270</name>
</gene>